<feature type="domain" description="YdbS-like PH" evidence="2">
    <location>
        <begin position="86"/>
        <end position="162"/>
    </location>
</feature>
<proteinExistence type="predicted"/>
<keyword evidence="1" id="KW-1133">Transmembrane helix</keyword>
<evidence type="ECO:0000259" key="2">
    <source>
        <dbReference type="Pfam" id="PF03703"/>
    </source>
</evidence>
<keyword evidence="4" id="KW-1185">Reference proteome</keyword>
<feature type="transmembrane region" description="Helical" evidence="1">
    <location>
        <begin position="18"/>
        <end position="36"/>
    </location>
</feature>
<evidence type="ECO:0000313" key="4">
    <source>
        <dbReference type="Proteomes" id="UP000298412"/>
    </source>
</evidence>
<dbReference type="PANTHER" id="PTHR34473">
    <property type="entry name" value="UPF0699 TRANSMEMBRANE PROTEIN YDBS"/>
    <property type="match status" value="1"/>
</dbReference>
<accession>A0A4R8WUH0</accession>
<protein>
    <recommendedName>
        <fullName evidence="2">YdbS-like PH domain-containing protein</fullName>
    </recommendedName>
</protein>
<dbReference type="EMBL" id="SOFP01000038">
    <property type="protein sequence ID" value="TFC16521.1"/>
    <property type="molecule type" value="Genomic_DNA"/>
</dbReference>
<reference evidence="3 4" key="1">
    <citation type="submission" date="2019-03" db="EMBL/GenBank/DDBJ databases">
        <title>Genomics of glacier-inhabiting Cryobacterium strains.</title>
        <authorList>
            <person name="Liu Q."/>
            <person name="Xin Y.-H."/>
        </authorList>
    </citation>
    <scope>NUCLEOTIDE SEQUENCE [LARGE SCALE GENOMIC DNA]</scope>
    <source>
        <strain evidence="3 4">MDT1-3</strain>
    </source>
</reference>
<keyword evidence="1" id="KW-0812">Transmembrane</keyword>
<comment type="caution">
    <text evidence="3">The sequence shown here is derived from an EMBL/GenBank/DDBJ whole genome shotgun (WGS) entry which is preliminary data.</text>
</comment>
<dbReference type="RefSeq" id="WP_166804506.1">
    <property type="nucleotide sequence ID" value="NZ_SOFP01000038.1"/>
</dbReference>
<dbReference type="PANTHER" id="PTHR34473:SF2">
    <property type="entry name" value="UPF0699 TRANSMEMBRANE PROTEIN YDBT"/>
    <property type="match status" value="1"/>
</dbReference>
<feature type="non-terminal residue" evidence="3">
    <location>
        <position position="209"/>
    </location>
</feature>
<name>A0A4R8WUH0_9MICO</name>
<dbReference type="Pfam" id="PF03703">
    <property type="entry name" value="bPH_2"/>
    <property type="match status" value="1"/>
</dbReference>
<keyword evidence="1" id="KW-0472">Membrane</keyword>
<sequence>MTSLADGEWHRLHPASPLLRGGIFIVAVLGFIVANLRERLIDFFFGVPGYGGDPIDEIMRRGAVGWALLIVAVLLVLILLGFYLSWRMHTFRVSDEVVEVRSGLVFRSNRRARLDRIQGVNIVRPFLPRLFGAAKLEVSVAGQDANVQLAYLGSALADALRRDILHLASGLRQPAAAAAAAAVAAHGTAVVDPGTGAGGQDTTPPDAAQ</sequence>
<evidence type="ECO:0000256" key="1">
    <source>
        <dbReference type="SAM" id="Phobius"/>
    </source>
</evidence>
<dbReference type="Proteomes" id="UP000298412">
    <property type="component" value="Unassembled WGS sequence"/>
</dbReference>
<dbReference type="InterPro" id="IPR005182">
    <property type="entry name" value="YdbS-like_PH"/>
</dbReference>
<dbReference type="AlphaFoldDB" id="A0A4R8WUH0"/>
<organism evidence="3 4">
    <name type="scientific">Cryobacterium algoritolerans</name>
    <dbReference type="NCBI Taxonomy" id="1259184"/>
    <lineage>
        <taxon>Bacteria</taxon>
        <taxon>Bacillati</taxon>
        <taxon>Actinomycetota</taxon>
        <taxon>Actinomycetes</taxon>
        <taxon>Micrococcales</taxon>
        <taxon>Microbacteriaceae</taxon>
        <taxon>Cryobacterium</taxon>
    </lineage>
</organism>
<evidence type="ECO:0000313" key="3">
    <source>
        <dbReference type="EMBL" id="TFC16521.1"/>
    </source>
</evidence>
<gene>
    <name evidence="3" type="ORF">E3O19_07105</name>
</gene>
<feature type="transmembrane region" description="Helical" evidence="1">
    <location>
        <begin position="63"/>
        <end position="84"/>
    </location>
</feature>